<name>A0A9D1QEG0_9BACT</name>
<comment type="caution">
    <text evidence="1">The sequence shown here is derived from an EMBL/GenBank/DDBJ whole genome shotgun (WGS) entry which is preliminary data.</text>
</comment>
<protein>
    <recommendedName>
        <fullName evidence="3">AsmA-like C-terminal domain-containing protein</fullName>
    </recommendedName>
</protein>
<dbReference type="Proteomes" id="UP000823926">
    <property type="component" value="Unassembled WGS sequence"/>
</dbReference>
<dbReference type="EMBL" id="DXHL01000028">
    <property type="protein sequence ID" value="HIW11008.1"/>
    <property type="molecule type" value="Genomic_DNA"/>
</dbReference>
<sequence length="1164" mass="128371">MMKRKTVKKLIFIPLGSLVVLFGLAVGLAALLLTPKRLTPLVSGLCDQYLEAQVRFDTVDVALFSNFPHVTVRLRGAQVVSEAFASLPDSVRAELPAGADTLARIGRLDVSLNALGLLSGRADVRRVSLADTYLNAVVATDGTANWDIYLPDTTATTDTSTAFVVNINRLTIRDGLQVHYVSQPDTLSGSIALKGFTVRGKMSTDLLQTDIRRLRLRDCRVAMEIGGKRSGLVLDSLTVTGRRRVDYTVDAALRQVEWEGLHWLDSLRLHTEMEFTGADHRKVDLRAFALKLNDMQITAGGTAALRGDSVTTDLAVQTHSLRFAELLAVIPTEVLPLARAYETNLMADIDLRVEGTIRPSTRTWPNITLDWRMPNGYLAYTQGKRPNRIDTLALDMTLRYRPQAPDSTGLDLRRLQVSGGAIHLYAEAQVNDLLRDAAFNGKVQGNLSLDYLTQHFPSKNGTTLHGRVSMDVRGRARLSQLNVAQAGGALLGGFVQVDTLRLRIPQQEFSLMVGHGRLGLGTGTARNDSLVAKGSQAVGAMIKLDTVDLQMGELLRLRGRQLAMQAATSARTLVLDTTAVQPSQGKLSAEGLRIESGDSLVLIGRGLEADWTVRPAPGAPRVPRIGLQMEARRLTLRDADSRFVIRRGNIGLFATLNRPDSAQRARREQRLDSLQRLYPNVARDSLFAHVRSLRGPQQPVTDEFSSGDIDMQVSSDLGALLRRWQLYGRIQANTGRIMTPYFPLKTVLRNVDITFNTNQISLNRTFVKAGHSQMRLTGEVSGFRRAMMGRGTLKGNLTVEADTLNLNEIIRVANAGSTLVAQGGIGETESDDQLEQRLTQSIDTASASTLLVVPGNIDMTFDMTVHRGLYANLALDSLFGEVQVRNRAIQLSDLTMRSNAGNLKMTGLYATRTPQDIQTGFDLEMDKIQVARLIELIPSIDTLMPMLRSFEGVVDCQIALTARLDSAMNILLPSLNAACHLDGDSLVLLDGETFAEISKKLMFKNKKRNLIDHISAEVLVRDSQIEIFPFVVEIDRYRAAVSGVHKMDMNFNYHISVLKSPIPFRLGIDIFGNLDDFDFKITKARYKDANLPTRVELIEDTRLNLRNYIREVFLRGPRAEDSLKLHITPDTESPLELLPAADSLSTEESVGLSLIESAVETEAL</sequence>
<dbReference type="AlphaFoldDB" id="A0A9D1QEG0"/>
<reference evidence="1" key="1">
    <citation type="journal article" date="2021" name="PeerJ">
        <title>Extensive microbial diversity within the chicken gut microbiome revealed by metagenomics and culture.</title>
        <authorList>
            <person name="Gilroy R."/>
            <person name="Ravi A."/>
            <person name="Getino M."/>
            <person name="Pursley I."/>
            <person name="Horton D.L."/>
            <person name="Alikhan N.F."/>
            <person name="Baker D."/>
            <person name="Gharbi K."/>
            <person name="Hall N."/>
            <person name="Watson M."/>
            <person name="Adriaenssens E.M."/>
            <person name="Foster-Nyarko E."/>
            <person name="Jarju S."/>
            <person name="Secka A."/>
            <person name="Antonio M."/>
            <person name="Oren A."/>
            <person name="Chaudhuri R.R."/>
            <person name="La Ragione R."/>
            <person name="Hildebrand F."/>
            <person name="Pallen M.J."/>
        </authorList>
    </citation>
    <scope>NUCLEOTIDE SEQUENCE</scope>
    <source>
        <strain evidence="1">ChiBcec15-1070</strain>
    </source>
</reference>
<dbReference type="GO" id="GO:0005886">
    <property type="term" value="C:plasma membrane"/>
    <property type="evidence" value="ECO:0007669"/>
    <property type="project" value="TreeGrafter"/>
</dbReference>
<dbReference type="GO" id="GO:0090313">
    <property type="term" value="P:regulation of protein targeting to membrane"/>
    <property type="evidence" value="ECO:0007669"/>
    <property type="project" value="TreeGrafter"/>
</dbReference>
<accession>A0A9D1QEG0</accession>
<evidence type="ECO:0000313" key="1">
    <source>
        <dbReference type="EMBL" id="HIW11008.1"/>
    </source>
</evidence>
<dbReference type="PANTHER" id="PTHR30441">
    <property type="entry name" value="DUF748 DOMAIN-CONTAINING PROTEIN"/>
    <property type="match status" value="1"/>
</dbReference>
<evidence type="ECO:0008006" key="3">
    <source>
        <dbReference type="Google" id="ProtNLM"/>
    </source>
</evidence>
<dbReference type="PANTHER" id="PTHR30441:SF8">
    <property type="entry name" value="DUF748 DOMAIN-CONTAINING PROTEIN"/>
    <property type="match status" value="1"/>
</dbReference>
<proteinExistence type="predicted"/>
<organism evidence="1 2">
    <name type="scientific">Candidatus Rikenella faecigallinarum</name>
    <dbReference type="NCBI Taxonomy" id="2838745"/>
    <lineage>
        <taxon>Bacteria</taxon>
        <taxon>Pseudomonadati</taxon>
        <taxon>Bacteroidota</taxon>
        <taxon>Bacteroidia</taxon>
        <taxon>Bacteroidales</taxon>
        <taxon>Rikenellaceae</taxon>
        <taxon>Rikenella</taxon>
    </lineage>
</organism>
<dbReference type="InterPro" id="IPR052894">
    <property type="entry name" value="AsmA-related"/>
</dbReference>
<reference evidence="1" key="2">
    <citation type="submission" date="2021-04" db="EMBL/GenBank/DDBJ databases">
        <authorList>
            <person name="Gilroy R."/>
        </authorList>
    </citation>
    <scope>NUCLEOTIDE SEQUENCE</scope>
    <source>
        <strain evidence="1">ChiBcec15-1070</strain>
    </source>
</reference>
<gene>
    <name evidence="1" type="ORF">H9888_05840</name>
</gene>
<evidence type="ECO:0000313" key="2">
    <source>
        <dbReference type="Proteomes" id="UP000823926"/>
    </source>
</evidence>